<keyword evidence="2" id="KW-1185">Reference proteome</keyword>
<dbReference type="OrthoDB" id="10034502at2759"/>
<gene>
    <name evidence="1" type="ORF">BDW02DRAFT_587502</name>
</gene>
<evidence type="ECO:0000313" key="2">
    <source>
        <dbReference type="Proteomes" id="UP000800040"/>
    </source>
</evidence>
<evidence type="ECO:0000313" key="1">
    <source>
        <dbReference type="EMBL" id="KAF1836270.1"/>
    </source>
</evidence>
<accession>A0A6A5KJI5</accession>
<dbReference type="InterPro" id="IPR029058">
    <property type="entry name" value="AB_hydrolase_fold"/>
</dbReference>
<dbReference type="InterPro" id="IPR013744">
    <property type="entry name" value="SidJ"/>
</dbReference>
<reference evidence="1" key="1">
    <citation type="submission" date="2020-01" db="EMBL/GenBank/DDBJ databases">
        <authorList>
            <consortium name="DOE Joint Genome Institute"/>
            <person name="Haridas S."/>
            <person name="Albert R."/>
            <person name="Binder M."/>
            <person name="Bloem J."/>
            <person name="Labutti K."/>
            <person name="Salamov A."/>
            <person name="Andreopoulos B."/>
            <person name="Baker S.E."/>
            <person name="Barry K."/>
            <person name="Bills G."/>
            <person name="Bluhm B.H."/>
            <person name="Cannon C."/>
            <person name="Castanera R."/>
            <person name="Culley D.E."/>
            <person name="Daum C."/>
            <person name="Ezra D."/>
            <person name="Gonzalez J.B."/>
            <person name="Henrissat B."/>
            <person name="Kuo A."/>
            <person name="Liang C."/>
            <person name="Lipzen A."/>
            <person name="Lutzoni F."/>
            <person name="Magnuson J."/>
            <person name="Mondo S."/>
            <person name="Nolan M."/>
            <person name="Ohm R."/>
            <person name="Pangilinan J."/>
            <person name="Park H.-J."/>
            <person name="Ramirez L."/>
            <person name="Alfaro M."/>
            <person name="Sun H."/>
            <person name="Tritt A."/>
            <person name="Yoshinaga Y."/>
            <person name="Zwiers L.-H."/>
            <person name="Turgeon B.G."/>
            <person name="Goodwin S.B."/>
            <person name="Spatafora J.W."/>
            <person name="Crous P.W."/>
            <person name="Grigoriev I.V."/>
        </authorList>
    </citation>
    <scope>NUCLEOTIDE SEQUENCE</scope>
    <source>
        <strain evidence="1">P77</strain>
    </source>
</reference>
<organism evidence="1 2">
    <name type="scientific">Decorospora gaudefroyi</name>
    <dbReference type="NCBI Taxonomy" id="184978"/>
    <lineage>
        <taxon>Eukaryota</taxon>
        <taxon>Fungi</taxon>
        <taxon>Dikarya</taxon>
        <taxon>Ascomycota</taxon>
        <taxon>Pezizomycotina</taxon>
        <taxon>Dothideomycetes</taxon>
        <taxon>Pleosporomycetidae</taxon>
        <taxon>Pleosporales</taxon>
        <taxon>Pleosporineae</taxon>
        <taxon>Pleosporaceae</taxon>
        <taxon>Decorospora</taxon>
    </lineage>
</organism>
<sequence length="309" mass="33775">MAHPGTAHKYTSRLLAFEHLPPHTTTTTTTPPPNTLLFIAGLGDGLLTVPYPSHIAQSLPPHWRIAEILLSSSYTGWGTGSLARDVQEISECVSYFRRLRPGAKIVLLGHSTGCQDIMEYLVGPEEHGQRPPLDGIILQGGVSDREAWASVFSGEEKAHFFVDAVRRAEDMIRDGKGMEILGAQENELLLEFGVPVTASRVYSLLAKGGDDDYFSSDLSDACLQKTFGRVPQRVPVCFLLGELDPHVPAHVDKEALLSRFSRIVREGSGVVDEEHGGVIPGAHHNLEGDPEHVVQDLVKRVCGFVERFG</sequence>
<name>A0A6A5KJI5_9PLEO</name>
<dbReference type="Proteomes" id="UP000800040">
    <property type="component" value="Unassembled WGS sequence"/>
</dbReference>
<proteinExistence type="predicted"/>
<dbReference type="PANTHER" id="PTHR31591">
    <property type="entry name" value="UPF0613 PROTEIN PB24D3.06C"/>
    <property type="match status" value="1"/>
</dbReference>
<dbReference type="Gene3D" id="3.40.50.1820">
    <property type="entry name" value="alpha/beta hydrolase"/>
    <property type="match status" value="1"/>
</dbReference>
<dbReference type="SUPFAM" id="SSF53474">
    <property type="entry name" value="alpha/beta-Hydrolases"/>
    <property type="match status" value="1"/>
</dbReference>
<dbReference type="PANTHER" id="PTHR31591:SF7">
    <property type="entry name" value="DUF1749-DOMAIN-CONTAINING PROTEIN"/>
    <property type="match status" value="1"/>
</dbReference>
<protein>
    <submittedName>
        <fullName evidence="1">DUF1749-domain-containing protein</fullName>
    </submittedName>
</protein>
<dbReference type="EMBL" id="ML975275">
    <property type="protein sequence ID" value="KAF1836270.1"/>
    <property type="molecule type" value="Genomic_DNA"/>
</dbReference>
<dbReference type="AlphaFoldDB" id="A0A6A5KJI5"/>
<dbReference type="Pfam" id="PF08538">
    <property type="entry name" value="DUF1749"/>
    <property type="match status" value="1"/>
</dbReference>